<dbReference type="InterPro" id="IPR007373">
    <property type="entry name" value="Thiamin_PyroPKinase_B1-bd"/>
</dbReference>
<comment type="caution">
    <text evidence="8">The sequence shown here is derived from an EMBL/GenBank/DDBJ whole genome shotgun (WGS) entry which is preliminary data.</text>
</comment>
<evidence type="ECO:0000313" key="8">
    <source>
        <dbReference type="EMBL" id="KEJ95827.1"/>
    </source>
</evidence>
<gene>
    <name evidence="8" type="ORF">SUH3_20170</name>
</gene>
<evidence type="ECO:0000256" key="4">
    <source>
        <dbReference type="ARBA" id="ARBA00022840"/>
    </source>
</evidence>
<dbReference type="SUPFAM" id="SSF63862">
    <property type="entry name" value="Thiamin pyrophosphokinase, substrate-binding domain"/>
    <property type="match status" value="1"/>
</dbReference>
<dbReference type="InterPro" id="IPR006282">
    <property type="entry name" value="Thi_PPkinase"/>
</dbReference>
<evidence type="ECO:0000256" key="1">
    <source>
        <dbReference type="ARBA" id="ARBA00022679"/>
    </source>
</evidence>
<evidence type="ECO:0000256" key="3">
    <source>
        <dbReference type="ARBA" id="ARBA00022777"/>
    </source>
</evidence>
<evidence type="ECO:0000313" key="9">
    <source>
        <dbReference type="Proteomes" id="UP000027746"/>
    </source>
</evidence>
<protein>
    <recommendedName>
        <fullName evidence="5">Thiamine diphosphokinase</fullName>
        <ecNumber evidence="5">2.7.6.2</ecNumber>
    </recommendedName>
</protein>
<evidence type="ECO:0000256" key="2">
    <source>
        <dbReference type="ARBA" id="ARBA00022741"/>
    </source>
</evidence>
<dbReference type="GO" id="GO:0004788">
    <property type="term" value="F:thiamine diphosphokinase activity"/>
    <property type="evidence" value="ECO:0007669"/>
    <property type="project" value="UniProtKB-UniRule"/>
</dbReference>
<dbReference type="AlphaFoldDB" id="A0A073JDM3"/>
<dbReference type="Gene3D" id="3.40.50.10240">
    <property type="entry name" value="Thiamin pyrophosphokinase, catalytic domain"/>
    <property type="match status" value="1"/>
</dbReference>
<accession>A0A073JDM3</accession>
<dbReference type="Pfam" id="PF04265">
    <property type="entry name" value="TPK_B1_binding"/>
    <property type="match status" value="1"/>
</dbReference>
<dbReference type="CDD" id="cd07995">
    <property type="entry name" value="TPK"/>
    <property type="match status" value="1"/>
</dbReference>
<keyword evidence="3 8" id="KW-0418">Kinase</keyword>
<dbReference type="GO" id="GO:0030975">
    <property type="term" value="F:thiamine binding"/>
    <property type="evidence" value="ECO:0007669"/>
    <property type="project" value="InterPro"/>
</dbReference>
<reference evidence="8 9" key="1">
    <citation type="submission" date="2014-01" db="EMBL/GenBank/DDBJ databases">
        <title>Sulfitobacter sp. H3 (MCCC 1A00686) Genome Sequencing.</title>
        <authorList>
            <person name="Lai Q."/>
            <person name="Hong Z."/>
        </authorList>
    </citation>
    <scope>NUCLEOTIDE SEQUENCE [LARGE SCALE GENOMIC DNA]</scope>
    <source>
        <strain evidence="8 9">H3</strain>
    </source>
</reference>
<dbReference type="NCBIfam" id="TIGR01378">
    <property type="entry name" value="thi_PPkinase"/>
    <property type="match status" value="1"/>
</dbReference>
<keyword evidence="9" id="KW-1185">Reference proteome</keyword>
<feature type="domain" description="Thiamin pyrophosphokinase catalytic" evidence="6">
    <location>
        <begin position="33"/>
        <end position="121"/>
    </location>
</feature>
<dbReference type="GeneID" id="68869428"/>
<proteinExistence type="predicted"/>
<dbReference type="InterPro" id="IPR053149">
    <property type="entry name" value="TPK"/>
</dbReference>
<organism evidence="8 9">
    <name type="scientific">Pseudosulfitobacter pseudonitzschiae</name>
    <dbReference type="NCBI Taxonomy" id="1402135"/>
    <lineage>
        <taxon>Bacteria</taxon>
        <taxon>Pseudomonadati</taxon>
        <taxon>Pseudomonadota</taxon>
        <taxon>Alphaproteobacteria</taxon>
        <taxon>Rhodobacterales</taxon>
        <taxon>Roseobacteraceae</taxon>
        <taxon>Pseudosulfitobacter</taxon>
    </lineage>
</organism>
<dbReference type="GO" id="GO:0016301">
    <property type="term" value="F:kinase activity"/>
    <property type="evidence" value="ECO:0007669"/>
    <property type="project" value="UniProtKB-KW"/>
</dbReference>
<feature type="domain" description="Thiamin pyrophosphokinase thiamin-binding" evidence="7">
    <location>
        <begin position="144"/>
        <end position="190"/>
    </location>
</feature>
<dbReference type="InterPro" id="IPR036759">
    <property type="entry name" value="TPK_catalytic_sf"/>
</dbReference>
<dbReference type="GO" id="GO:0006772">
    <property type="term" value="P:thiamine metabolic process"/>
    <property type="evidence" value="ECO:0007669"/>
    <property type="project" value="UniProtKB-UniRule"/>
</dbReference>
<evidence type="ECO:0000259" key="6">
    <source>
        <dbReference type="Pfam" id="PF04263"/>
    </source>
</evidence>
<dbReference type="EC" id="2.7.6.2" evidence="5"/>
<dbReference type="InterPro" id="IPR036371">
    <property type="entry name" value="TPK_B1-bd_sf"/>
</dbReference>
<dbReference type="GO" id="GO:0009229">
    <property type="term" value="P:thiamine diphosphate biosynthetic process"/>
    <property type="evidence" value="ECO:0007669"/>
    <property type="project" value="InterPro"/>
</dbReference>
<dbReference type="Pfam" id="PF04263">
    <property type="entry name" value="TPK_catalytic"/>
    <property type="match status" value="1"/>
</dbReference>
<dbReference type="PANTHER" id="PTHR41299">
    <property type="entry name" value="THIAMINE PYROPHOSPHOKINASE"/>
    <property type="match status" value="1"/>
</dbReference>
<dbReference type="InterPro" id="IPR007371">
    <property type="entry name" value="TPK_catalytic"/>
</dbReference>
<evidence type="ECO:0000259" key="7">
    <source>
        <dbReference type="Pfam" id="PF04265"/>
    </source>
</evidence>
<dbReference type="RefSeq" id="WP_037926141.1">
    <property type="nucleotide sequence ID" value="NZ_CP054599.1"/>
</dbReference>
<keyword evidence="1" id="KW-0808">Transferase</keyword>
<name>A0A073JDM3_9RHOB</name>
<dbReference type="Proteomes" id="UP000027746">
    <property type="component" value="Unassembled WGS sequence"/>
</dbReference>
<evidence type="ECO:0000256" key="5">
    <source>
        <dbReference type="NCBIfam" id="TIGR01378"/>
    </source>
</evidence>
<dbReference type="SUPFAM" id="SSF63999">
    <property type="entry name" value="Thiamin pyrophosphokinase, catalytic domain"/>
    <property type="match status" value="1"/>
</dbReference>
<keyword evidence="4" id="KW-0067">ATP-binding</keyword>
<dbReference type="GO" id="GO:0005524">
    <property type="term" value="F:ATP binding"/>
    <property type="evidence" value="ECO:0007669"/>
    <property type="project" value="UniProtKB-KW"/>
</dbReference>
<dbReference type="OrthoDB" id="7057856at2"/>
<keyword evidence="2" id="KW-0547">Nucleotide-binding</keyword>
<dbReference type="PANTHER" id="PTHR41299:SF1">
    <property type="entry name" value="THIAMINE PYROPHOSPHOKINASE"/>
    <property type="match status" value="1"/>
</dbReference>
<sequence length="219" mass="23068">MKDGVIVESAVPVTLIGGGAGNPADVAFSRALAPVCVAADGGAMLALEAGVMPDAVIGDFDSLPEDIRARIPPKQLYHISEQSSTDFDKALRNIAAPLVIAVGFTGERLDHQLAAFHVLAAHNARPCIMLGATEVIFHCPAQVDLPVAEGDVVSLFPMQKVSGRSTGLEWPIDGLDFDPMRLIGTSNRATGAVQLWMDGPGMLCIAPRRILPELVQALI</sequence>
<dbReference type="EMBL" id="JAMD01000005">
    <property type="protein sequence ID" value="KEJ95827.1"/>
    <property type="molecule type" value="Genomic_DNA"/>
</dbReference>